<dbReference type="InterPro" id="IPR005034">
    <property type="entry name" value="Dicer_dimerisation"/>
</dbReference>
<dbReference type="PROSITE" id="PS50142">
    <property type="entry name" value="RNASE_3_2"/>
    <property type="match status" value="3"/>
</dbReference>
<organism evidence="9 10">
    <name type="scientific">Kwoniella europaea PYCC6329</name>
    <dbReference type="NCBI Taxonomy" id="1423913"/>
    <lineage>
        <taxon>Eukaryota</taxon>
        <taxon>Fungi</taxon>
        <taxon>Dikarya</taxon>
        <taxon>Basidiomycota</taxon>
        <taxon>Agaricomycotina</taxon>
        <taxon>Tremellomycetes</taxon>
        <taxon>Tremellales</taxon>
        <taxon>Cryptococcaceae</taxon>
        <taxon>Kwoniella</taxon>
    </lineage>
</organism>
<feature type="domain" description="RNase III" evidence="8">
    <location>
        <begin position="989"/>
        <end position="1147"/>
    </location>
</feature>
<feature type="compositionally biased region" description="Polar residues" evidence="7">
    <location>
        <begin position="139"/>
        <end position="180"/>
    </location>
</feature>
<dbReference type="Pfam" id="PF00636">
    <property type="entry name" value="Ribonuclease_3"/>
    <property type="match status" value="2"/>
</dbReference>
<dbReference type="GO" id="GO:0003723">
    <property type="term" value="F:RNA binding"/>
    <property type="evidence" value="ECO:0007669"/>
    <property type="project" value="TreeGrafter"/>
</dbReference>
<sequence length="1264" mass="142942">MTRVPRYKEHKDEKEDEKMEVRKRDVPPHINLDTLTPTSFKTLENKTFLGKSPAKRKKGEESIPSAVVEKEEVQISSTKKRKKKDKKTEEDSKEEIPSEKRNLDRLIEGNPVKSPKKKWKTTSAQEDNSSPKPKKRKTNSSNPATTSSKGFNVSPQPQSSSISTNQPSQTALMPSTSTSNDTFITRNGTILTFQNSGQYLLHWAQAVGHNDLEVDYRNVPSTSTHSQPETRKTTTTVISKTLQRKIRQAELEGREMLKPDIQEHQGTLRECSIHLPIIGTTVRSSKPSEGGWMNKKLAKQSASFESIKLLYKLGKVDDNLKVFLSSSSSSSDSTSSSSSLTSTSDSTHSDSTGITDISIEEGLEREEELRLLKETRLMTKSRSTQRWDKQKELIKDRLPPSPSESNSSKPTGQYGLGSYQSYISPPFWAESPSLSTDCLYATTLEFILDSPYQQTHEIDEQCRKLCLVTSKPLDIFNKDGMVELNLTIGDQQLPQSTGYGPKFRLVDYGKLKYWSEEDLDKALKFTERLLRAELQKPFKGDLNRVKWLLVPLKSDFKPFTSLDKDDEEKKQKGKEKKKKKKRRKLSEKDISWEEITKIVDGPLYTSIYLDDMDILKKQCIDRMITSPSEFARRKYITSVRFDLSLDSPHPANPTKTILESLPSGIPPLGYSKQPILQCENVRPYKSGGIMDSIIYPLKAEISYVPPEITKIHCIPSSIYRTGTVLPYLFDELDNHLIANQANKDLFNGMIDGRLLKQALTTPGSNMILSKNYERLEFLGDTILKFVITLYFYLFDHPSNSTKSLDSVSLSRSIKSPSNVNGHRTTEEFDQDRHVITSNRSLQHNALKVGLNKYIRTKRFKSKEWLPRDWILNWDEWSKNNNGGEVKGNSSLKGLDSKNVLGMNDLGDKILADVLEAIIGASYLTSRSFDDVISVTHSLGIPITGLNSWSDVKHLIPTTSSHKATKDEKVSGLGEAKYMKFFKAKGKTILGYEFKDENRLNQVLSLDMNQPGRKDISDRYRLLGNAILDYFVVECLYDKYPEEGPSSLHLMKSSRCNEGARSALSTELGLLDLVKHGTLETTLQITKIRKGLKAAKAKADQLRSKAKAAEFDQDPAKVGLEYWMEVPTSYTTSNPLEALFGAILNDSSFDIQPLRLIFQGKLSPFLETYCSPPKSKDTNPKAELMRFLQSRGCITDRLIIEKKLLDTNERKVEVIVTYHGVEVTRETVEEGLGFKAVKECCAFTLGFLRDQGGFEKICECRTRKK</sequence>
<feature type="compositionally biased region" description="Polar residues" evidence="7">
    <location>
        <begin position="33"/>
        <end position="42"/>
    </location>
</feature>
<dbReference type="KEGG" id="ker:91106345"/>
<feature type="region of interest" description="Disordered" evidence="7">
    <location>
        <begin position="564"/>
        <end position="583"/>
    </location>
</feature>
<evidence type="ECO:0000256" key="7">
    <source>
        <dbReference type="SAM" id="MobiDB-lite"/>
    </source>
</evidence>
<dbReference type="CDD" id="cd00593">
    <property type="entry name" value="RIBOc"/>
    <property type="match status" value="1"/>
</dbReference>
<evidence type="ECO:0000256" key="4">
    <source>
        <dbReference type="ARBA" id="ARBA00022806"/>
    </source>
</evidence>
<dbReference type="Gene3D" id="3.30.160.380">
    <property type="entry name" value="Dicer dimerisation domain"/>
    <property type="match status" value="1"/>
</dbReference>
<feature type="domain" description="RNase III" evidence="8">
    <location>
        <begin position="832"/>
        <end position="926"/>
    </location>
</feature>
<feature type="compositionally biased region" description="Low complexity" evidence="7">
    <location>
        <begin position="325"/>
        <end position="357"/>
    </location>
</feature>
<keyword evidence="6" id="KW-0175">Coiled coil</keyword>
<keyword evidence="1" id="KW-0677">Repeat</keyword>
<dbReference type="InterPro" id="IPR000999">
    <property type="entry name" value="RNase_III_dom"/>
</dbReference>
<keyword evidence="4" id="KW-0347">Helicase</keyword>
<evidence type="ECO:0000256" key="1">
    <source>
        <dbReference type="ARBA" id="ARBA00022737"/>
    </source>
</evidence>
<dbReference type="InterPro" id="IPR038248">
    <property type="entry name" value="Dicer_dimer_sf"/>
</dbReference>
<accession>A0AAX4KV11</accession>
<dbReference type="GO" id="GO:0004386">
    <property type="term" value="F:helicase activity"/>
    <property type="evidence" value="ECO:0007669"/>
    <property type="project" value="UniProtKB-KW"/>
</dbReference>
<dbReference type="GO" id="GO:0005524">
    <property type="term" value="F:ATP binding"/>
    <property type="evidence" value="ECO:0007669"/>
    <property type="project" value="UniProtKB-KW"/>
</dbReference>
<name>A0AAX4KV11_9TREE</name>
<dbReference type="GO" id="GO:0030422">
    <property type="term" value="P:siRNA processing"/>
    <property type="evidence" value="ECO:0007669"/>
    <property type="project" value="TreeGrafter"/>
</dbReference>
<gene>
    <name evidence="9" type="ORF">V865_007544</name>
</gene>
<feature type="compositionally biased region" description="Polar residues" evidence="7">
    <location>
        <begin position="121"/>
        <end position="131"/>
    </location>
</feature>
<keyword evidence="3" id="KW-0378">Hydrolase</keyword>
<dbReference type="AlphaFoldDB" id="A0AAX4KV11"/>
<dbReference type="EMBL" id="CP144090">
    <property type="protein sequence ID" value="WWD09420.1"/>
    <property type="molecule type" value="Genomic_DNA"/>
</dbReference>
<keyword evidence="10" id="KW-1185">Reference proteome</keyword>
<feature type="domain" description="RNase III" evidence="8">
    <location>
        <begin position="746"/>
        <end position="792"/>
    </location>
</feature>
<protein>
    <recommendedName>
        <fullName evidence="8">RNase III domain-containing protein</fullName>
    </recommendedName>
</protein>
<proteinExistence type="predicted"/>
<dbReference type="GO" id="GO:0005737">
    <property type="term" value="C:cytoplasm"/>
    <property type="evidence" value="ECO:0007669"/>
    <property type="project" value="TreeGrafter"/>
</dbReference>
<keyword evidence="2" id="KW-0547">Nucleotide-binding</keyword>
<dbReference type="PANTHER" id="PTHR14950">
    <property type="entry name" value="DICER-RELATED"/>
    <property type="match status" value="1"/>
</dbReference>
<evidence type="ECO:0000313" key="9">
    <source>
        <dbReference type="EMBL" id="WWD09420.1"/>
    </source>
</evidence>
<dbReference type="Gene3D" id="1.10.1520.10">
    <property type="entry name" value="Ribonuclease III domain"/>
    <property type="match status" value="2"/>
</dbReference>
<reference evidence="9 10" key="1">
    <citation type="submission" date="2024-01" db="EMBL/GenBank/DDBJ databases">
        <title>Comparative genomics of Cryptococcus and Kwoniella reveals pathogenesis evolution and contrasting modes of karyotype evolution via chromosome fusion or intercentromeric recombination.</title>
        <authorList>
            <person name="Coelho M.A."/>
            <person name="David-Palma M."/>
            <person name="Shea T."/>
            <person name="Bowers K."/>
            <person name="McGinley-Smith S."/>
            <person name="Mohammad A.W."/>
            <person name="Gnirke A."/>
            <person name="Yurkov A.M."/>
            <person name="Nowrousian M."/>
            <person name="Sun S."/>
            <person name="Cuomo C.A."/>
            <person name="Heitman J."/>
        </authorList>
    </citation>
    <scope>NUCLEOTIDE SEQUENCE [LARGE SCALE GENOMIC DNA]</scope>
    <source>
        <strain evidence="9 10">PYCC6329</strain>
    </source>
</reference>
<dbReference type="GO" id="GO:0005634">
    <property type="term" value="C:nucleus"/>
    <property type="evidence" value="ECO:0007669"/>
    <property type="project" value="TreeGrafter"/>
</dbReference>
<evidence type="ECO:0000259" key="8">
    <source>
        <dbReference type="PROSITE" id="PS50142"/>
    </source>
</evidence>
<feature type="compositionally biased region" description="Basic and acidic residues" evidence="7">
    <location>
        <begin position="86"/>
        <end position="107"/>
    </location>
</feature>
<dbReference type="Proteomes" id="UP001358614">
    <property type="component" value="Chromosome 2"/>
</dbReference>
<dbReference type="RefSeq" id="XP_066087387.1">
    <property type="nucleotide sequence ID" value="XM_066231290.1"/>
</dbReference>
<evidence type="ECO:0000256" key="5">
    <source>
        <dbReference type="ARBA" id="ARBA00022840"/>
    </source>
</evidence>
<feature type="compositionally biased region" description="Basic and acidic residues" evidence="7">
    <location>
        <begin position="385"/>
        <end position="398"/>
    </location>
</feature>
<keyword evidence="5" id="KW-0067">ATP-binding</keyword>
<evidence type="ECO:0000313" key="10">
    <source>
        <dbReference type="Proteomes" id="UP001358614"/>
    </source>
</evidence>
<dbReference type="SUPFAM" id="SSF69065">
    <property type="entry name" value="RNase III domain-like"/>
    <property type="match status" value="2"/>
</dbReference>
<feature type="compositionally biased region" description="Basic and acidic residues" evidence="7">
    <location>
        <begin position="1"/>
        <end position="27"/>
    </location>
</feature>
<feature type="region of interest" description="Disordered" evidence="7">
    <location>
        <begin position="382"/>
        <end position="413"/>
    </location>
</feature>
<evidence type="ECO:0000256" key="6">
    <source>
        <dbReference type="SAM" id="Coils"/>
    </source>
</evidence>
<dbReference type="Pfam" id="PF03368">
    <property type="entry name" value="Dicer_dimer"/>
    <property type="match status" value="1"/>
</dbReference>
<feature type="compositionally biased region" description="Basic residues" evidence="7">
    <location>
        <begin position="571"/>
        <end position="583"/>
    </location>
</feature>
<feature type="region of interest" description="Disordered" evidence="7">
    <location>
        <begin position="1"/>
        <end position="180"/>
    </location>
</feature>
<evidence type="ECO:0000256" key="3">
    <source>
        <dbReference type="ARBA" id="ARBA00022801"/>
    </source>
</evidence>
<dbReference type="GO" id="GO:0004525">
    <property type="term" value="F:ribonuclease III activity"/>
    <property type="evidence" value="ECO:0007669"/>
    <property type="project" value="InterPro"/>
</dbReference>
<evidence type="ECO:0000256" key="2">
    <source>
        <dbReference type="ARBA" id="ARBA00022741"/>
    </source>
</evidence>
<feature type="coiled-coil region" evidence="6">
    <location>
        <begin position="1084"/>
        <end position="1111"/>
    </location>
</feature>
<dbReference type="PANTHER" id="PTHR14950:SF37">
    <property type="entry name" value="ENDORIBONUCLEASE DICER"/>
    <property type="match status" value="1"/>
</dbReference>
<feature type="region of interest" description="Disordered" evidence="7">
    <location>
        <begin position="325"/>
        <end position="360"/>
    </location>
</feature>
<dbReference type="GeneID" id="91106345"/>
<dbReference type="InterPro" id="IPR036389">
    <property type="entry name" value="RNase_III_sf"/>
</dbReference>
<dbReference type="SMART" id="SM00535">
    <property type="entry name" value="RIBOc"/>
    <property type="match status" value="1"/>
</dbReference>